<name>A0AAE4BNT4_9DEIO</name>
<protein>
    <submittedName>
        <fullName evidence="1">Uncharacterized protein</fullName>
    </submittedName>
</protein>
<organism evidence="1 2">
    <name type="scientific">Deinococcus soli</name>
    <name type="common">ex Cha et al. 2016</name>
    <dbReference type="NCBI Taxonomy" id="1309411"/>
    <lineage>
        <taxon>Bacteria</taxon>
        <taxon>Thermotogati</taxon>
        <taxon>Deinococcota</taxon>
        <taxon>Deinococci</taxon>
        <taxon>Deinococcales</taxon>
        <taxon>Deinococcaceae</taxon>
        <taxon>Deinococcus</taxon>
    </lineage>
</organism>
<proteinExistence type="predicted"/>
<dbReference type="EMBL" id="JAVDQK010000005">
    <property type="protein sequence ID" value="MDR6219051.1"/>
    <property type="molecule type" value="Genomic_DNA"/>
</dbReference>
<comment type="caution">
    <text evidence="1">The sequence shown here is derived from an EMBL/GenBank/DDBJ whole genome shotgun (WGS) entry which is preliminary data.</text>
</comment>
<evidence type="ECO:0000313" key="2">
    <source>
        <dbReference type="Proteomes" id="UP001185331"/>
    </source>
</evidence>
<dbReference type="AlphaFoldDB" id="A0AAE4BNT4"/>
<evidence type="ECO:0000313" key="1">
    <source>
        <dbReference type="EMBL" id="MDR6219051.1"/>
    </source>
</evidence>
<gene>
    <name evidence="1" type="ORF">J2Y00_002648</name>
</gene>
<dbReference type="RefSeq" id="WP_309854124.1">
    <property type="nucleotide sequence ID" value="NZ_JAVDQJ010000004.1"/>
</dbReference>
<dbReference type="Proteomes" id="UP001185331">
    <property type="component" value="Unassembled WGS sequence"/>
</dbReference>
<sequence length="383" mass="41819">MSLPTHVRGVYAAQVPATLPLPLHPVYADAPALKIGVSYTDLKRRASQNGQTLLAQHPEPTGGQITRFETFLHHALDMYRLPPSPAGTEYFANPGGAALDAFTRIGAHYLAHESAYGAPRTPDRAARREWAHLAAGPLGFRSITAAQALFSTDAPDEGGVDAILTAAFGRSVHPHEPWLTAPDMQARALLAAHQGAPFALRYHALHLLGHLPYRLHRRSSPPAPATHWNEAHPGALELLRRASTQGDIIATGVLGCAELEQGRPEEAGKLLRQFTLKALPSLTVSTRRPGHPWMGKRTHRQVRDNNNTDLTLDVLAHYAFALGEGWVQQDDPDPFAGRGAQLSAWWQDLSETCGGWLTPTLDPAAQHDRRRLRQLAALHVLSR</sequence>
<accession>A0AAE4BNT4</accession>
<reference evidence="1" key="1">
    <citation type="submission" date="2023-07" db="EMBL/GenBank/DDBJ databases">
        <title>Sorghum-associated microbial communities from plants grown in Nebraska, USA.</title>
        <authorList>
            <person name="Schachtman D."/>
        </authorList>
    </citation>
    <scope>NUCLEOTIDE SEQUENCE</scope>
    <source>
        <strain evidence="1">BE330</strain>
    </source>
</reference>